<dbReference type="PRINTS" id="PR00420">
    <property type="entry name" value="RNGMNOXGNASE"/>
</dbReference>
<dbReference type="Pfam" id="PF01494">
    <property type="entry name" value="FAD_binding_3"/>
    <property type="match status" value="2"/>
</dbReference>
<evidence type="ECO:0000256" key="1">
    <source>
        <dbReference type="ARBA" id="ARBA00007801"/>
    </source>
</evidence>
<organism evidence="8 9">
    <name type="scientific">Thanatephorus cucumeris (strain AG1-IA)</name>
    <name type="common">Rice sheath blight fungus</name>
    <name type="synonym">Rhizoctonia solani</name>
    <dbReference type="NCBI Taxonomy" id="983506"/>
    <lineage>
        <taxon>Eukaryota</taxon>
        <taxon>Fungi</taxon>
        <taxon>Dikarya</taxon>
        <taxon>Basidiomycota</taxon>
        <taxon>Agaricomycotina</taxon>
        <taxon>Agaricomycetes</taxon>
        <taxon>Cantharellales</taxon>
        <taxon>Ceratobasidiaceae</taxon>
        <taxon>Rhizoctonia</taxon>
        <taxon>Rhizoctonia solani AG-1</taxon>
    </lineage>
</organism>
<protein>
    <submittedName>
        <fullName evidence="8">FAD binding domain-containing protein</fullName>
    </submittedName>
</protein>
<dbReference type="InterPro" id="IPR002938">
    <property type="entry name" value="FAD-bd"/>
</dbReference>
<proteinExistence type="inferred from homology"/>
<dbReference type="HOGENOM" id="CLU_009665_9_2_1"/>
<dbReference type="InterPro" id="IPR050641">
    <property type="entry name" value="RIFMO-like"/>
</dbReference>
<evidence type="ECO:0000259" key="6">
    <source>
        <dbReference type="Pfam" id="PF01494"/>
    </source>
</evidence>
<evidence type="ECO:0000256" key="2">
    <source>
        <dbReference type="ARBA" id="ARBA00022630"/>
    </source>
</evidence>
<evidence type="ECO:0000256" key="3">
    <source>
        <dbReference type="ARBA" id="ARBA00022827"/>
    </source>
</evidence>
<dbReference type="InterPro" id="IPR036249">
    <property type="entry name" value="Thioredoxin-like_sf"/>
</dbReference>
<dbReference type="CDD" id="cd02979">
    <property type="entry name" value="PHOX_C"/>
    <property type="match status" value="1"/>
</dbReference>
<dbReference type="Proteomes" id="UP000011668">
    <property type="component" value="Unassembled WGS sequence"/>
</dbReference>
<dbReference type="InterPro" id="IPR036188">
    <property type="entry name" value="FAD/NAD-bd_sf"/>
</dbReference>
<dbReference type="AlphaFoldDB" id="L8X5Z4"/>
<keyword evidence="9" id="KW-1185">Reference proteome</keyword>
<comment type="caution">
    <text evidence="8">The sequence shown here is derived from an EMBL/GenBank/DDBJ whole genome shotgun (WGS) entry which is preliminary data.</text>
</comment>
<dbReference type="SUPFAM" id="SSF54373">
    <property type="entry name" value="FAD-linked reductases, C-terminal domain"/>
    <property type="match status" value="1"/>
</dbReference>
<evidence type="ECO:0000259" key="7">
    <source>
        <dbReference type="Pfam" id="PF07976"/>
    </source>
</evidence>
<keyword evidence="2" id="KW-0285">Flavoprotein</keyword>
<dbReference type="STRING" id="983506.L8X5Z4"/>
<dbReference type="GO" id="GO:0071949">
    <property type="term" value="F:FAD binding"/>
    <property type="evidence" value="ECO:0007669"/>
    <property type="project" value="InterPro"/>
</dbReference>
<dbReference type="OrthoDB" id="1716816at2759"/>
<dbReference type="PANTHER" id="PTHR43004:SF20">
    <property type="entry name" value="2-MONOOXYGENASE, PUTATIVE (AFU_ORTHOLOGUE AFUA_1G13660)-RELATED"/>
    <property type="match status" value="1"/>
</dbReference>
<feature type="domain" description="FAD-binding" evidence="6">
    <location>
        <begin position="7"/>
        <end position="60"/>
    </location>
</feature>
<dbReference type="Gene3D" id="3.50.50.60">
    <property type="entry name" value="FAD/NAD(P)-binding domain"/>
    <property type="match status" value="2"/>
</dbReference>
<dbReference type="SUPFAM" id="SSF51905">
    <property type="entry name" value="FAD/NAD(P)-binding domain"/>
    <property type="match status" value="1"/>
</dbReference>
<keyword evidence="4" id="KW-0560">Oxidoreductase</keyword>
<dbReference type="InterPro" id="IPR038220">
    <property type="entry name" value="PHOX_C_sf"/>
</dbReference>
<dbReference type="Gene3D" id="3.30.9.10">
    <property type="entry name" value="D-Amino Acid Oxidase, subunit A, domain 2"/>
    <property type="match status" value="1"/>
</dbReference>
<feature type="region of interest" description="Disordered" evidence="5">
    <location>
        <begin position="236"/>
        <end position="260"/>
    </location>
</feature>
<evidence type="ECO:0000313" key="9">
    <source>
        <dbReference type="Proteomes" id="UP000011668"/>
    </source>
</evidence>
<dbReference type="EMBL" id="AFRT01000438">
    <property type="protein sequence ID" value="ELU44059.1"/>
    <property type="molecule type" value="Genomic_DNA"/>
</dbReference>
<name>L8X5Z4_THACA</name>
<dbReference type="PANTHER" id="PTHR43004">
    <property type="entry name" value="TRK SYSTEM POTASSIUM UPTAKE PROTEIN"/>
    <property type="match status" value="1"/>
</dbReference>
<accession>L8X5Z4</accession>
<feature type="domain" description="FAD-binding" evidence="6">
    <location>
        <begin position="99"/>
        <end position="465"/>
    </location>
</feature>
<dbReference type="Gene3D" id="3.40.30.20">
    <property type="match status" value="1"/>
</dbReference>
<dbReference type="InterPro" id="IPR012941">
    <property type="entry name" value="Phe_hydrox_C_dim_dom"/>
</dbReference>
<gene>
    <name evidence="8" type="ORF">AG1IA_01905</name>
</gene>
<keyword evidence="3" id="KW-0274">FAD</keyword>
<comment type="similarity">
    <text evidence="1">Belongs to the PheA/TfdB FAD monooxygenase family.</text>
</comment>
<dbReference type="Pfam" id="PF07976">
    <property type="entry name" value="Phe_hydrox_dim"/>
    <property type="match status" value="1"/>
</dbReference>
<dbReference type="OMA" id="DKSKMGP"/>
<evidence type="ECO:0000313" key="8">
    <source>
        <dbReference type="EMBL" id="ELU44059.1"/>
    </source>
</evidence>
<dbReference type="GO" id="GO:0016709">
    <property type="term" value="F:oxidoreductase activity, acting on paired donors, with incorporation or reduction of molecular oxygen, NAD(P)H as one donor, and incorporation of one atom of oxygen"/>
    <property type="evidence" value="ECO:0007669"/>
    <property type="project" value="UniProtKB-ARBA"/>
</dbReference>
<feature type="domain" description="Phenol hydroxylase-like C-terminal dimerisation" evidence="7">
    <location>
        <begin position="507"/>
        <end position="692"/>
    </location>
</feature>
<evidence type="ECO:0000256" key="5">
    <source>
        <dbReference type="SAM" id="MobiDB-lite"/>
    </source>
</evidence>
<evidence type="ECO:0000256" key="4">
    <source>
        <dbReference type="ARBA" id="ARBA00023002"/>
    </source>
</evidence>
<sequence length="693" mass="76507">MPAVESKVDVLIIGAGPAGLMCAHGLAKAGVNVRIIDKRPSKVAAGQADGIQPRTIEVLQVSTINFSHDSKRPIGFDDLASVIDHHDLTDLGILQQSYGLADRLLKEGNQMHMAAFYNPAPDGSGIQRSDRLPDVTAPTARFPFEVTLHQGAIENIFRDAMRALGKPTAPNGACPREFEKRSDANDQFSWPPRSIEVEQPVVPTSISLSTDAAELASRDSYPVTVHLKKLSEAEAQRLSRPVAGAPPNSNEAAADGSNVQIEEEREEIVRAKYVVGCDGAHSWTRAQMGWKMEGEHTDYVWGVVDTIPDTDFPDIRNRTAIHSDNGSCMIVPREGDLVRLYVQLAEIELGGTGRMDRSKMTPEKIMDVAKRSFQPFRLEFPKALDWWTIYIIGQRVASNFSAQERVFIAGHTHSPKAGQGMNASMNDTHNLIWKLTQVLRGWASPDLLKTYELERRKYAQDLIEFDRKFSALFSGKAQSAANMDGVSHQQFVSVFQTFGGFTSGIGIHYAPSAIVETRHQSLASKLIIGQRLIPQTIIRTADARPFEIQDLIPSDIRYKLIVFAGNTKDVTQKARIQQFADELDKPERFYKKYTPAGAQVDTVFEIIVVSSMTKTTGDYTDIPPTLRTHWSKVFMDDEAVQSRLGGGRLYETYGIGPEGCVAVVRPDGYIGNVVPLDGVDELDSWFGGFMASA</sequence>
<dbReference type="SUPFAM" id="SSF52833">
    <property type="entry name" value="Thioredoxin-like"/>
    <property type="match status" value="1"/>
</dbReference>
<reference evidence="8 9" key="1">
    <citation type="journal article" date="2013" name="Nat. Commun.">
        <title>The evolution and pathogenic mechanisms of the rice sheath blight pathogen.</title>
        <authorList>
            <person name="Zheng A."/>
            <person name="Lin R."/>
            <person name="Xu L."/>
            <person name="Qin P."/>
            <person name="Tang C."/>
            <person name="Ai P."/>
            <person name="Zhang D."/>
            <person name="Liu Y."/>
            <person name="Sun Z."/>
            <person name="Feng H."/>
            <person name="Wang Y."/>
            <person name="Chen Y."/>
            <person name="Liang X."/>
            <person name="Fu R."/>
            <person name="Li Q."/>
            <person name="Zhang J."/>
            <person name="Yu X."/>
            <person name="Xie Z."/>
            <person name="Ding L."/>
            <person name="Guan P."/>
            <person name="Tang J."/>
            <person name="Liang Y."/>
            <person name="Wang S."/>
            <person name="Deng Q."/>
            <person name="Li S."/>
            <person name="Zhu J."/>
            <person name="Wang L."/>
            <person name="Liu H."/>
            <person name="Li P."/>
        </authorList>
    </citation>
    <scope>NUCLEOTIDE SEQUENCE [LARGE SCALE GENOMIC DNA]</scope>
    <source>
        <strain evidence="9">AG-1 IA</strain>
    </source>
</reference>